<dbReference type="InterPro" id="IPR011009">
    <property type="entry name" value="Kinase-like_dom_sf"/>
</dbReference>
<dbReference type="Gene3D" id="3.90.1200.10">
    <property type="match status" value="1"/>
</dbReference>
<dbReference type="PANTHER" id="PTHR21310">
    <property type="entry name" value="AMINOGLYCOSIDE PHOSPHOTRANSFERASE-RELATED-RELATED"/>
    <property type="match status" value="1"/>
</dbReference>
<dbReference type="CDD" id="cd05154">
    <property type="entry name" value="ACAD10_11_N-like"/>
    <property type="match status" value="1"/>
</dbReference>
<evidence type="ECO:0000313" key="3">
    <source>
        <dbReference type="Proteomes" id="UP001229651"/>
    </source>
</evidence>
<dbReference type="InterPro" id="IPR002575">
    <property type="entry name" value="Aminoglycoside_PTrfase"/>
</dbReference>
<dbReference type="GO" id="GO:0016301">
    <property type="term" value="F:kinase activity"/>
    <property type="evidence" value="ECO:0007669"/>
    <property type="project" value="UniProtKB-KW"/>
</dbReference>
<name>A0ABU0F573_9PSEU</name>
<dbReference type="EMBL" id="JAUSUT010000001">
    <property type="protein sequence ID" value="MDQ0382739.1"/>
    <property type="molecule type" value="Genomic_DNA"/>
</dbReference>
<dbReference type="PANTHER" id="PTHR21310:SF40">
    <property type="entry name" value="AMINOGLYCOSIDE PHOSPHOTRANSFERASE DOMAIN-CONTAINING PROTEIN-RELATED"/>
    <property type="match status" value="1"/>
</dbReference>
<evidence type="ECO:0000259" key="1">
    <source>
        <dbReference type="Pfam" id="PF01636"/>
    </source>
</evidence>
<keyword evidence="2" id="KW-0418">Kinase</keyword>
<dbReference type="Pfam" id="PF01636">
    <property type="entry name" value="APH"/>
    <property type="match status" value="1"/>
</dbReference>
<dbReference type="Proteomes" id="UP001229651">
    <property type="component" value="Unassembled WGS sequence"/>
</dbReference>
<keyword evidence="2" id="KW-0808">Transferase</keyword>
<dbReference type="InterPro" id="IPR041726">
    <property type="entry name" value="ACAD10_11_N"/>
</dbReference>
<evidence type="ECO:0000313" key="2">
    <source>
        <dbReference type="EMBL" id="MDQ0382739.1"/>
    </source>
</evidence>
<dbReference type="InterPro" id="IPR051678">
    <property type="entry name" value="AGP_Transferase"/>
</dbReference>
<keyword evidence="3" id="KW-1185">Reference proteome</keyword>
<comment type="caution">
    <text evidence="2">The sequence shown here is derived from an EMBL/GenBank/DDBJ whole genome shotgun (WGS) entry which is preliminary data.</text>
</comment>
<dbReference type="RefSeq" id="WP_306998180.1">
    <property type="nucleotide sequence ID" value="NZ_JAUSUT010000001.1"/>
</dbReference>
<sequence length="342" mass="35963">MGSASRPAGHGAGVGAADPADIVRRAGEAMGAEVTGLAELKGGRSGLTYSARAGGEPVVVKVAPPGLAPVRDRDVLRQARVLSVLAGVPGVEVPAVLGAHPGAPPEVPPLLVMSSVDGERYEPRHTDSPVRPPAGVVLTRMRLAAGMLAALHTADPFQAGLDEPVSGPEDELGRWRTAFASCELEPRVAELEAECGRLLEDALPAPVWPSILHGDWRMGNMQCAGTEIRAVTDWEIWSVGDPRADLAWMRLMSDPAHPAVVAPWAPAVEPAELRAVYEAAMGREVADLAWFDALARYKQAAASALLVKNAQRRGEAPALTEKSRRVLPLLLAAAHERLTGAA</sequence>
<accession>A0ABU0F573</accession>
<reference evidence="2 3" key="1">
    <citation type="submission" date="2023-07" db="EMBL/GenBank/DDBJ databases">
        <title>Sequencing the genomes of 1000 actinobacteria strains.</title>
        <authorList>
            <person name="Klenk H.-P."/>
        </authorList>
    </citation>
    <scope>NUCLEOTIDE SEQUENCE [LARGE SCALE GENOMIC DNA]</scope>
    <source>
        <strain evidence="2 3">DSM 45805</strain>
    </source>
</reference>
<dbReference type="SUPFAM" id="SSF56112">
    <property type="entry name" value="Protein kinase-like (PK-like)"/>
    <property type="match status" value="1"/>
</dbReference>
<protein>
    <submittedName>
        <fullName evidence="2">Aminoglycoside phosphotransferase (APT) family kinase protein</fullName>
    </submittedName>
</protein>
<dbReference type="Gene3D" id="3.30.200.20">
    <property type="entry name" value="Phosphorylase Kinase, domain 1"/>
    <property type="match status" value="1"/>
</dbReference>
<organism evidence="2 3">
    <name type="scientific">Amycolatopsis thermophila</name>
    <dbReference type="NCBI Taxonomy" id="206084"/>
    <lineage>
        <taxon>Bacteria</taxon>
        <taxon>Bacillati</taxon>
        <taxon>Actinomycetota</taxon>
        <taxon>Actinomycetes</taxon>
        <taxon>Pseudonocardiales</taxon>
        <taxon>Pseudonocardiaceae</taxon>
        <taxon>Amycolatopsis</taxon>
    </lineage>
</organism>
<feature type="domain" description="Aminoglycoside phosphotransferase" evidence="1">
    <location>
        <begin position="38"/>
        <end position="264"/>
    </location>
</feature>
<gene>
    <name evidence="2" type="ORF">FB470_006733</name>
</gene>
<proteinExistence type="predicted"/>